<dbReference type="RefSeq" id="WP_106891461.1">
    <property type="nucleotide sequence ID" value="NZ_CP027860.1"/>
</dbReference>
<protein>
    <submittedName>
        <fullName evidence="2">DUF4343 domain-containing protein</fullName>
    </submittedName>
</protein>
<name>A0A2P1PRS0_9GAMM</name>
<feature type="domain" description="ATP-grasp" evidence="1">
    <location>
        <begin position="85"/>
        <end position="237"/>
    </location>
</feature>
<reference evidence="2 3" key="1">
    <citation type="submission" date="2018-03" db="EMBL/GenBank/DDBJ databases">
        <title>Ahniella affigens gen. nov., sp. nov., a gammaproteobacterium isolated from sandy soil near a stream.</title>
        <authorList>
            <person name="Ko Y."/>
            <person name="Kim J.-H."/>
        </authorList>
    </citation>
    <scope>NUCLEOTIDE SEQUENCE [LARGE SCALE GENOMIC DNA]</scope>
    <source>
        <strain evidence="2 3">D13</strain>
    </source>
</reference>
<sequence length="254" mass="28254">MFSVAYLQDLGSGRLGIEEQLLKQAFEQWQVPVELYTIKRIHKRSLPLTLNSFIAGDLDAMHGAMRQLGIEAPTPDDYPECLSPFLQRRVWRATLGTAEYQILQESGQPLFIKPAERRKSFVGAVFSHPSDIAQFGTVSRRQEVWCSEVVNWISEYRVYVIGTETVAIGHYSGDPLVHVDLSVVRAAVETYFRSGRAPCAYAIDFGVLSTGQTALVESNDGFSVGAYHIGAIEYASMVTARWRELVESSKSGPS</sequence>
<evidence type="ECO:0000259" key="1">
    <source>
        <dbReference type="Pfam" id="PF18299"/>
    </source>
</evidence>
<organism evidence="2 3">
    <name type="scientific">Ahniella affigens</name>
    <dbReference type="NCBI Taxonomy" id="2021234"/>
    <lineage>
        <taxon>Bacteria</taxon>
        <taxon>Pseudomonadati</taxon>
        <taxon>Pseudomonadota</taxon>
        <taxon>Gammaproteobacteria</taxon>
        <taxon>Lysobacterales</taxon>
        <taxon>Rhodanobacteraceae</taxon>
        <taxon>Ahniella</taxon>
    </lineage>
</organism>
<evidence type="ECO:0000313" key="3">
    <source>
        <dbReference type="Proteomes" id="UP000241074"/>
    </source>
</evidence>
<dbReference type="Proteomes" id="UP000241074">
    <property type="component" value="Chromosome"/>
</dbReference>
<gene>
    <name evidence="2" type="ORF">C7S18_10180</name>
</gene>
<keyword evidence="3" id="KW-1185">Reference proteome</keyword>
<dbReference type="EMBL" id="CP027860">
    <property type="protein sequence ID" value="AVP97539.1"/>
    <property type="molecule type" value="Genomic_DNA"/>
</dbReference>
<dbReference type="OrthoDB" id="654524at2"/>
<reference evidence="2 3" key="2">
    <citation type="submission" date="2018-03" db="EMBL/GenBank/DDBJ databases">
        <authorList>
            <person name="Keele B.F."/>
        </authorList>
    </citation>
    <scope>NUCLEOTIDE SEQUENCE [LARGE SCALE GENOMIC DNA]</scope>
    <source>
        <strain evidence="2 3">D13</strain>
    </source>
</reference>
<proteinExistence type="predicted"/>
<accession>A0A2P1PRS0</accession>
<dbReference type="KEGG" id="xba:C7S18_10180"/>
<dbReference type="Pfam" id="PF18299">
    <property type="entry name" value="R2K_2"/>
    <property type="match status" value="1"/>
</dbReference>
<dbReference type="InterPro" id="IPR041261">
    <property type="entry name" value="R2K_2"/>
</dbReference>
<dbReference type="AlphaFoldDB" id="A0A2P1PRS0"/>
<evidence type="ECO:0000313" key="2">
    <source>
        <dbReference type="EMBL" id="AVP97539.1"/>
    </source>
</evidence>